<dbReference type="Pfam" id="PF09678">
    <property type="entry name" value="Caa3_CtaG"/>
    <property type="match status" value="1"/>
</dbReference>
<gene>
    <name evidence="7" type="ORF">F4694_005594</name>
</gene>
<reference evidence="8" key="2">
    <citation type="submission" date="2020-08" db="EMBL/GenBank/DDBJ databases">
        <title>The Agave Microbiome: Exploring the role of microbial communities in plant adaptations to desert environments.</title>
        <authorList>
            <person name="Partida-Martinez L.P."/>
        </authorList>
    </citation>
    <scope>NUCLEOTIDE SEQUENCE [LARGE SCALE GENOMIC DNA]</scope>
    <source>
        <strain evidence="8">AT2.8</strain>
    </source>
</reference>
<evidence type="ECO:0000256" key="3">
    <source>
        <dbReference type="ARBA" id="ARBA00022692"/>
    </source>
</evidence>
<evidence type="ECO:0000256" key="5">
    <source>
        <dbReference type="ARBA" id="ARBA00023136"/>
    </source>
</evidence>
<organism evidence="7 8">
    <name type="scientific">Neobacillus niacini</name>
    <dbReference type="NCBI Taxonomy" id="86668"/>
    <lineage>
        <taxon>Bacteria</taxon>
        <taxon>Bacillati</taxon>
        <taxon>Bacillota</taxon>
        <taxon>Bacilli</taxon>
        <taxon>Bacillales</taxon>
        <taxon>Bacillaceae</taxon>
        <taxon>Neobacillus</taxon>
    </lineage>
</organism>
<keyword evidence="2" id="KW-1003">Cell membrane</keyword>
<accession>A0A852TKN8</accession>
<dbReference type="Proteomes" id="UP000548423">
    <property type="component" value="Unassembled WGS sequence"/>
</dbReference>
<comment type="subcellular location">
    <subcellularLocation>
        <location evidence="1">Cell membrane</location>
        <topology evidence="1">Multi-pass membrane protein</topology>
    </subcellularLocation>
</comment>
<feature type="transmembrane region" description="Helical" evidence="6">
    <location>
        <begin position="122"/>
        <end position="143"/>
    </location>
</feature>
<sequence>MNHNHVHRASELPNELLLALPFVLVILIYLLFGLVSNQCHKQWPIYRYIFWGSGVLSAAVALIGPIADTAHENFTAHMVGHLFLGMLAPLLLVHAAPMTLLMRTLSVGHARKLSRVLKSFPVRIYCHPVVASILNIGGLWVLYTTELYSAMQHHALLHMVVHFHVFLAGYLYTISIIYIDLTAHRYSFSLRTIVLILSLAAHGILSKYIYAYPPGGVTIEQAHMGGMIMYYGGDIIEICLIFLFCQQWYKAARPRTSVSISH</sequence>
<proteinExistence type="predicted"/>
<evidence type="ECO:0000256" key="1">
    <source>
        <dbReference type="ARBA" id="ARBA00004651"/>
    </source>
</evidence>
<dbReference type="EMBL" id="JACCBX010000015">
    <property type="protein sequence ID" value="NYE08745.1"/>
    <property type="molecule type" value="Genomic_DNA"/>
</dbReference>
<feature type="transmembrane region" description="Helical" evidence="6">
    <location>
        <begin position="155"/>
        <end position="178"/>
    </location>
</feature>
<reference evidence="8" key="1">
    <citation type="submission" date="2020-07" db="EMBL/GenBank/DDBJ databases">
        <authorList>
            <person name="Partida-Martinez L."/>
            <person name="Huntemann M."/>
            <person name="Clum A."/>
            <person name="Wang J."/>
            <person name="Palaniappan K."/>
            <person name="Ritter S."/>
            <person name="Chen I.-M."/>
            <person name="Stamatis D."/>
            <person name="Reddy T."/>
            <person name="O'Malley R."/>
            <person name="Daum C."/>
            <person name="Shapiro N."/>
            <person name="Ivanova N."/>
            <person name="Kyrpides N."/>
            <person name="Woyke T."/>
        </authorList>
    </citation>
    <scope>NUCLEOTIDE SEQUENCE [LARGE SCALE GENOMIC DNA]</scope>
    <source>
        <strain evidence="8">AT2.8</strain>
    </source>
</reference>
<dbReference type="InterPro" id="IPR019108">
    <property type="entry name" value="Caa3_assmbl_CtaG-rel"/>
</dbReference>
<keyword evidence="5 6" id="KW-0472">Membrane</keyword>
<evidence type="ECO:0000256" key="4">
    <source>
        <dbReference type="ARBA" id="ARBA00022989"/>
    </source>
</evidence>
<comment type="caution">
    <text evidence="7">The sequence shown here is derived from an EMBL/GenBank/DDBJ whole genome shotgun (WGS) entry which is preliminary data.</text>
</comment>
<feature type="transmembrane region" description="Helical" evidence="6">
    <location>
        <begin position="48"/>
        <end position="67"/>
    </location>
</feature>
<dbReference type="AlphaFoldDB" id="A0A852TKN8"/>
<evidence type="ECO:0000256" key="2">
    <source>
        <dbReference type="ARBA" id="ARBA00022475"/>
    </source>
</evidence>
<feature type="transmembrane region" description="Helical" evidence="6">
    <location>
        <begin position="79"/>
        <end position="101"/>
    </location>
</feature>
<name>A0A852TKN8_9BACI</name>
<keyword evidence="3 6" id="KW-0812">Transmembrane</keyword>
<evidence type="ECO:0000313" key="7">
    <source>
        <dbReference type="EMBL" id="NYE08745.1"/>
    </source>
</evidence>
<feature type="transmembrane region" description="Helical" evidence="6">
    <location>
        <begin position="190"/>
        <end position="210"/>
    </location>
</feature>
<keyword evidence="4 6" id="KW-1133">Transmembrane helix</keyword>
<feature type="transmembrane region" description="Helical" evidence="6">
    <location>
        <begin position="222"/>
        <end position="245"/>
    </location>
</feature>
<evidence type="ECO:0000313" key="8">
    <source>
        <dbReference type="Proteomes" id="UP000548423"/>
    </source>
</evidence>
<feature type="transmembrane region" description="Helical" evidence="6">
    <location>
        <begin position="16"/>
        <end position="36"/>
    </location>
</feature>
<evidence type="ECO:0000256" key="6">
    <source>
        <dbReference type="SAM" id="Phobius"/>
    </source>
</evidence>
<dbReference type="GO" id="GO:0005886">
    <property type="term" value="C:plasma membrane"/>
    <property type="evidence" value="ECO:0007669"/>
    <property type="project" value="UniProtKB-SubCell"/>
</dbReference>
<protein>
    <submittedName>
        <fullName evidence="7">Membrane protein</fullName>
    </submittedName>
</protein>